<dbReference type="Pfam" id="PF01433">
    <property type="entry name" value="Peptidase_M1"/>
    <property type="match status" value="1"/>
</dbReference>
<dbReference type="GO" id="GO:0008237">
    <property type="term" value="F:metallopeptidase activity"/>
    <property type="evidence" value="ECO:0007669"/>
    <property type="project" value="InterPro"/>
</dbReference>
<feature type="domain" description="Peptidase M1 membrane alanine aminopeptidase" evidence="1">
    <location>
        <begin position="329"/>
        <end position="465"/>
    </location>
</feature>
<dbReference type="GO" id="GO:0008270">
    <property type="term" value="F:zinc ion binding"/>
    <property type="evidence" value="ECO:0007669"/>
    <property type="project" value="InterPro"/>
</dbReference>
<gene>
    <name evidence="2" type="ORF">HY29_01135</name>
</gene>
<dbReference type="SUPFAM" id="SSF55486">
    <property type="entry name" value="Metalloproteases ('zincins'), catalytic domain"/>
    <property type="match status" value="1"/>
</dbReference>
<dbReference type="Gene3D" id="1.10.390.10">
    <property type="entry name" value="Neutral Protease Domain 2"/>
    <property type="match status" value="1"/>
</dbReference>
<dbReference type="STRING" id="1280946.HY29_01135"/>
<evidence type="ECO:0000259" key="1">
    <source>
        <dbReference type="Pfam" id="PF01433"/>
    </source>
</evidence>
<protein>
    <recommendedName>
        <fullName evidence="1">Peptidase M1 membrane alanine aminopeptidase domain-containing protein</fullName>
    </recommendedName>
</protein>
<proteinExistence type="predicted"/>
<evidence type="ECO:0000313" key="2">
    <source>
        <dbReference type="EMBL" id="KCZ57360.1"/>
    </source>
</evidence>
<dbReference type="eggNOG" id="COG3975">
    <property type="taxonomic scope" value="Bacteria"/>
</dbReference>
<dbReference type="Proteomes" id="UP000027037">
    <property type="component" value="Unassembled WGS sequence"/>
</dbReference>
<dbReference type="EMBL" id="AWFF01000001">
    <property type="protein sequence ID" value="KCZ57360.1"/>
    <property type="molecule type" value="Genomic_DNA"/>
</dbReference>
<dbReference type="PATRIC" id="fig|1280946.3.peg.219"/>
<dbReference type="InterPro" id="IPR014782">
    <property type="entry name" value="Peptidase_M1_dom"/>
</dbReference>
<name>A0A062UML8_9PROT</name>
<accession>A0A062UML8</accession>
<dbReference type="InterPro" id="IPR027268">
    <property type="entry name" value="Peptidase_M4/M1_CTD_sf"/>
</dbReference>
<organism evidence="2 3">
    <name type="scientific">Hyphomonas beringensis</name>
    <dbReference type="NCBI Taxonomy" id="1280946"/>
    <lineage>
        <taxon>Bacteria</taxon>
        <taxon>Pseudomonadati</taxon>
        <taxon>Pseudomonadota</taxon>
        <taxon>Alphaproteobacteria</taxon>
        <taxon>Hyphomonadales</taxon>
        <taxon>Hyphomonadaceae</taxon>
        <taxon>Hyphomonas</taxon>
    </lineage>
</organism>
<dbReference type="OrthoDB" id="7521939at2"/>
<reference evidence="2 3" key="1">
    <citation type="journal article" date="2014" name="Antonie Van Leeuwenhoek">
        <title>Hyphomonas beringensis sp. nov. and Hyphomonas chukchiensis sp. nov., isolated from surface seawater of the Bering Sea and Chukchi Sea.</title>
        <authorList>
            <person name="Li C."/>
            <person name="Lai Q."/>
            <person name="Li G."/>
            <person name="Dong C."/>
            <person name="Wang J."/>
            <person name="Liao Y."/>
            <person name="Shao Z."/>
        </authorList>
    </citation>
    <scope>NUCLEOTIDE SEQUENCE [LARGE SCALE GENOMIC DNA]</scope>
    <source>
        <strain evidence="2 3">25B14_1</strain>
    </source>
</reference>
<sequence length="541" mass="59422">MSQNVGIRGAQAVRGRSASTVFTTVAVLTCLSVASCGQAETDARESSVPAQQEQEVAAFSVTLKPTLGADKEVDAIEVSGVMNGGLAEGEGRLKLMAPVVYANVEHIADRIMNLSVTDSDGPVEFTIEDDDPAPGGYPYFRHWTATRDVSFPVNIRYRALVQPPGGPRGPAFGIRPSAGGISGAGAGFMLVPVNVKSETSQLNWDLSSFERPSVGVTTFGEDKVKVDGPPANIIQGWYMAGPAEYYPSGDAESDFHAYWLGDFPFDEQAAMAFTSHMYDYFEQYFDHLDPAPEYRVFMRLMETKPYGGGTALANSFMLSRGPARPEELDDRDGPRSTLAHELLHQWTGSLVGHPIQTNWFSEGLTTYYEYTLPFKAGEISLEQYVAGLNHLSEMYYTNPSRDGSIEEIMKVGFGNDVVRHVPYQRGALYFADLDARLKHASHGESGLHEFMKDVFAARESGEVDLTVDAWSGFVSKALGQDEAIFVQKLHEDGMTLYPDPESFGPCITGERVTKDIDGQSYDLMEWRIVPDVSVEVCREKL</sequence>
<evidence type="ECO:0000313" key="3">
    <source>
        <dbReference type="Proteomes" id="UP000027037"/>
    </source>
</evidence>
<dbReference type="AlphaFoldDB" id="A0A062UML8"/>
<dbReference type="RefSeq" id="WP_034790134.1">
    <property type="nucleotide sequence ID" value="NZ_AWFF01000001.1"/>
</dbReference>
<keyword evidence="3" id="KW-1185">Reference proteome</keyword>
<comment type="caution">
    <text evidence="2">The sequence shown here is derived from an EMBL/GenBank/DDBJ whole genome shotgun (WGS) entry which is preliminary data.</text>
</comment>